<feature type="transmembrane region" description="Helical" evidence="8">
    <location>
        <begin position="95"/>
        <end position="115"/>
    </location>
</feature>
<evidence type="ECO:0000313" key="10">
    <source>
        <dbReference type="EMBL" id="SOC58231.1"/>
    </source>
</evidence>
<evidence type="ECO:0000259" key="9">
    <source>
        <dbReference type="PROSITE" id="PS50850"/>
    </source>
</evidence>
<keyword evidence="7 8" id="KW-0472">Membrane</keyword>
<feature type="transmembrane region" description="Helical" evidence="8">
    <location>
        <begin position="300"/>
        <end position="318"/>
    </location>
</feature>
<comment type="similarity">
    <text evidence="2">Belongs to the major facilitator superfamily. Bcr/CmlA family.</text>
</comment>
<evidence type="ECO:0000256" key="3">
    <source>
        <dbReference type="ARBA" id="ARBA00022448"/>
    </source>
</evidence>
<name>A0A285VZY6_9MICO</name>
<evidence type="ECO:0000256" key="7">
    <source>
        <dbReference type="ARBA" id="ARBA00023136"/>
    </source>
</evidence>
<feature type="transmembrane region" description="Helical" evidence="8">
    <location>
        <begin position="360"/>
        <end position="381"/>
    </location>
</feature>
<dbReference type="GO" id="GO:1990961">
    <property type="term" value="P:xenobiotic detoxification by transmembrane export across the plasma membrane"/>
    <property type="evidence" value="ECO:0007669"/>
    <property type="project" value="InterPro"/>
</dbReference>
<feature type="transmembrane region" description="Helical" evidence="8">
    <location>
        <begin position="324"/>
        <end position="348"/>
    </location>
</feature>
<dbReference type="Proteomes" id="UP000219688">
    <property type="component" value="Unassembled WGS sequence"/>
</dbReference>
<dbReference type="AlphaFoldDB" id="A0A285VZY6"/>
<reference evidence="11" key="1">
    <citation type="submission" date="2017-08" db="EMBL/GenBank/DDBJ databases">
        <authorList>
            <person name="Varghese N."/>
            <person name="Submissions S."/>
        </authorList>
    </citation>
    <scope>NUCLEOTIDE SEQUENCE [LARGE SCALE GENOMIC DNA]</scope>
    <source>
        <strain evidence="11">USBA17B2</strain>
    </source>
</reference>
<evidence type="ECO:0000256" key="8">
    <source>
        <dbReference type="SAM" id="Phobius"/>
    </source>
</evidence>
<dbReference type="Gene3D" id="1.20.1720.10">
    <property type="entry name" value="Multidrug resistance protein D"/>
    <property type="match status" value="1"/>
</dbReference>
<dbReference type="InterPro" id="IPR036259">
    <property type="entry name" value="MFS_trans_sf"/>
</dbReference>
<feature type="transmembrane region" description="Helical" evidence="8">
    <location>
        <begin position="154"/>
        <end position="172"/>
    </location>
</feature>
<evidence type="ECO:0000256" key="2">
    <source>
        <dbReference type="ARBA" id="ARBA00006236"/>
    </source>
</evidence>
<proteinExistence type="inferred from homology"/>
<feature type="domain" description="Major facilitator superfamily (MFS) profile" evidence="9">
    <location>
        <begin position="30"/>
        <end position="413"/>
    </location>
</feature>
<dbReference type="InterPro" id="IPR004812">
    <property type="entry name" value="Efflux_drug-R_Bcr/CmlA"/>
</dbReference>
<dbReference type="CDD" id="cd17320">
    <property type="entry name" value="MFS_MdfA_MDR_like"/>
    <property type="match status" value="1"/>
</dbReference>
<dbReference type="NCBIfam" id="TIGR00710">
    <property type="entry name" value="efflux_Bcr_CflA"/>
    <property type="match status" value="1"/>
</dbReference>
<dbReference type="PANTHER" id="PTHR23502">
    <property type="entry name" value="MAJOR FACILITATOR SUPERFAMILY"/>
    <property type="match status" value="1"/>
</dbReference>
<keyword evidence="6 8" id="KW-1133">Transmembrane helix</keyword>
<dbReference type="GO" id="GO:0042910">
    <property type="term" value="F:xenobiotic transmembrane transporter activity"/>
    <property type="evidence" value="ECO:0007669"/>
    <property type="project" value="InterPro"/>
</dbReference>
<dbReference type="SUPFAM" id="SSF103473">
    <property type="entry name" value="MFS general substrate transporter"/>
    <property type="match status" value="1"/>
</dbReference>
<comment type="subcellular location">
    <subcellularLocation>
        <location evidence="1">Cell membrane</location>
        <topology evidence="1">Multi-pass membrane protein</topology>
    </subcellularLocation>
</comment>
<feature type="transmembrane region" description="Helical" evidence="8">
    <location>
        <begin position="270"/>
        <end position="288"/>
    </location>
</feature>
<evidence type="ECO:0000256" key="1">
    <source>
        <dbReference type="ARBA" id="ARBA00004651"/>
    </source>
</evidence>
<dbReference type="InterPro" id="IPR011701">
    <property type="entry name" value="MFS"/>
</dbReference>
<keyword evidence="3" id="KW-0813">Transport</keyword>
<feature type="transmembrane region" description="Helical" evidence="8">
    <location>
        <begin position="237"/>
        <end position="258"/>
    </location>
</feature>
<evidence type="ECO:0000256" key="4">
    <source>
        <dbReference type="ARBA" id="ARBA00022475"/>
    </source>
</evidence>
<feature type="transmembrane region" description="Helical" evidence="8">
    <location>
        <begin position="184"/>
        <end position="204"/>
    </location>
</feature>
<dbReference type="GO" id="GO:0015385">
    <property type="term" value="F:sodium:proton antiporter activity"/>
    <property type="evidence" value="ECO:0007669"/>
    <property type="project" value="TreeGrafter"/>
</dbReference>
<accession>A0A285VZY6</accession>
<feature type="transmembrane region" description="Helical" evidence="8">
    <location>
        <begin position="121"/>
        <end position="142"/>
    </location>
</feature>
<dbReference type="PROSITE" id="PS50850">
    <property type="entry name" value="MFS"/>
    <property type="match status" value="1"/>
</dbReference>
<dbReference type="Pfam" id="PF07690">
    <property type="entry name" value="MFS_1"/>
    <property type="match status" value="1"/>
</dbReference>
<feature type="transmembrane region" description="Helical" evidence="8">
    <location>
        <begin position="387"/>
        <end position="408"/>
    </location>
</feature>
<dbReference type="EMBL" id="OBQK01000026">
    <property type="protein sequence ID" value="SOC58231.1"/>
    <property type="molecule type" value="Genomic_DNA"/>
</dbReference>
<protein>
    <submittedName>
        <fullName evidence="10">MFS transporter, DHA1 family, bicyclomycin/chloramphenicol resistance protein</fullName>
    </submittedName>
</protein>
<dbReference type="InterPro" id="IPR020846">
    <property type="entry name" value="MFS_dom"/>
</dbReference>
<evidence type="ECO:0000256" key="6">
    <source>
        <dbReference type="ARBA" id="ARBA00022989"/>
    </source>
</evidence>
<evidence type="ECO:0000256" key="5">
    <source>
        <dbReference type="ARBA" id="ARBA00022692"/>
    </source>
</evidence>
<dbReference type="GO" id="GO:0005886">
    <property type="term" value="C:plasma membrane"/>
    <property type="evidence" value="ECO:0007669"/>
    <property type="project" value="UniProtKB-SubCell"/>
</dbReference>
<organism evidence="10 11">
    <name type="scientific">Ornithinimicrobium cerasi</name>
    <dbReference type="NCBI Taxonomy" id="2248773"/>
    <lineage>
        <taxon>Bacteria</taxon>
        <taxon>Bacillati</taxon>
        <taxon>Actinomycetota</taxon>
        <taxon>Actinomycetes</taxon>
        <taxon>Micrococcales</taxon>
        <taxon>Ornithinimicrobiaceae</taxon>
        <taxon>Ornithinimicrobium</taxon>
    </lineage>
</organism>
<feature type="transmembrane region" description="Helical" evidence="8">
    <location>
        <begin position="65"/>
        <end position="83"/>
    </location>
</feature>
<evidence type="ECO:0000313" key="11">
    <source>
        <dbReference type="Proteomes" id="UP000219688"/>
    </source>
</evidence>
<sequence length="413" mass="43558">MPGSVRTVTGTERVPEAGQPLPSARPAWLLTLVLASLAMLGPFTIDTIFPAYPEVGREYAVDTTAMQQVTSVYLLSFGVMSIFHGPLSDSLGRKPVMIGGLMGYVLASLLCLLAPTFEVLLAGRVAQGLFAGAATIVSRAVIRDLYSGAQAQRMMARVLMVFAVAPAVAPVVGGEILRFGPWQAIFVFVAGYAVLVAVLTALVLPETLPRSARQPLHLGSVVGGLWEVARSWRFERLALSTTFAFASYFIYVAGAPIIVVDLLGRGERDFWLLFVPMIAGMVAGSWLSTRLAGRVDPRRLVDGAMVGLLASAAVNVVLTATVPVLPWAVVGPTLLGVGIGIVFPLLQLAMLDLFPERRGAAASMASFASLLFNAALAGALVPLVDGSLLQVALASAALAVLGGALWLWHRRAK</sequence>
<feature type="transmembrane region" description="Helical" evidence="8">
    <location>
        <begin position="27"/>
        <end position="45"/>
    </location>
</feature>
<dbReference type="PANTHER" id="PTHR23502:SF132">
    <property type="entry name" value="POLYAMINE TRANSPORTER 2-RELATED"/>
    <property type="match status" value="1"/>
</dbReference>
<keyword evidence="4" id="KW-1003">Cell membrane</keyword>
<keyword evidence="11" id="KW-1185">Reference proteome</keyword>
<gene>
    <name evidence="10" type="ORF">SAMN05421879_1262</name>
</gene>
<keyword evidence="5 8" id="KW-0812">Transmembrane</keyword>